<name>A0A0V1HDH1_9BILA</name>
<organism evidence="1 2">
    <name type="scientific">Trichinella zimbabwensis</name>
    <dbReference type="NCBI Taxonomy" id="268475"/>
    <lineage>
        <taxon>Eukaryota</taxon>
        <taxon>Metazoa</taxon>
        <taxon>Ecdysozoa</taxon>
        <taxon>Nematoda</taxon>
        <taxon>Enoplea</taxon>
        <taxon>Dorylaimia</taxon>
        <taxon>Trichinellida</taxon>
        <taxon>Trichinellidae</taxon>
        <taxon>Trichinella</taxon>
    </lineage>
</organism>
<reference evidence="1 2" key="1">
    <citation type="submission" date="2015-01" db="EMBL/GenBank/DDBJ databases">
        <title>Evolution of Trichinella species and genotypes.</title>
        <authorList>
            <person name="Korhonen P.K."/>
            <person name="Edoardo P."/>
            <person name="Giuseppe L.R."/>
            <person name="Gasser R.B."/>
        </authorList>
    </citation>
    <scope>NUCLEOTIDE SEQUENCE [LARGE SCALE GENOMIC DNA]</scope>
    <source>
        <strain evidence="1">ISS1029</strain>
    </source>
</reference>
<accession>A0A0V1HDH1</accession>
<sequence>MVATVSRVRVHCEEILPTGVIISTDLIDPDGALGNVSGLQAMTIRAVMEKCIVSKPTVISCKRNPHHLQDQLLDGETETYDSFDDPYNLEENIGLHDLLIWKR</sequence>
<comment type="caution">
    <text evidence="1">The sequence shown here is derived from an EMBL/GenBank/DDBJ whole genome shotgun (WGS) entry which is preliminary data.</text>
</comment>
<protein>
    <submittedName>
        <fullName evidence="1">Uncharacterized protein</fullName>
    </submittedName>
</protein>
<dbReference type="AlphaFoldDB" id="A0A0V1HDH1"/>
<keyword evidence="2" id="KW-1185">Reference proteome</keyword>
<gene>
    <name evidence="1" type="ORF">T11_17751</name>
</gene>
<evidence type="ECO:0000313" key="2">
    <source>
        <dbReference type="Proteomes" id="UP000055024"/>
    </source>
</evidence>
<evidence type="ECO:0000313" key="1">
    <source>
        <dbReference type="EMBL" id="KRZ08535.1"/>
    </source>
</evidence>
<proteinExistence type="predicted"/>
<dbReference type="Proteomes" id="UP000055024">
    <property type="component" value="Unassembled WGS sequence"/>
</dbReference>
<dbReference type="EMBL" id="JYDP01000085">
    <property type="protein sequence ID" value="KRZ08535.1"/>
    <property type="molecule type" value="Genomic_DNA"/>
</dbReference>